<dbReference type="PANTHER" id="PTHR31672">
    <property type="entry name" value="BNACNNG10540D PROTEIN"/>
    <property type="match status" value="1"/>
</dbReference>
<dbReference type="EMBL" id="CM004390">
    <property type="protein sequence ID" value="OAY52559.1"/>
    <property type="molecule type" value="Genomic_DNA"/>
</dbReference>
<protein>
    <recommendedName>
        <fullName evidence="1">F-box domain-containing protein</fullName>
    </recommendedName>
</protein>
<accession>A0A2C9W159</accession>
<dbReference type="SMART" id="SM00256">
    <property type="entry name" value="FBOX"/>
    <property type="match status" value="1"/>
</dbReference>
<dbReference type="STRING" id="3983.A0A2C9W159"/>
<dbReference type="InterPro" id="IPR050796">
    <property type="entry name" value="SCF_F-box_component"/>
</dbReference>
<dbReference type="Pfam" id="PF08268">
    <property type="entry name" value="FBA_3"/>
    <property type="match status" value="1"/>
</dbReference>
<dbReference type="InterPro" id="IPR036047">
    <property type="entry name" value="F-box-like_dom_sf"/>
</dbReference>
<dbReference type="CDD" id="cd22157">
    <property type="entry name" value="F-box_AtFBW1-like"/>
    <property type="match status" value="1"/>
</dbReference>
<dbReference type="Gene3D" id="1.20.1280.50">
    <property type="match status" value="1"/>
</dbReference>
<organism evidence="2">
    <name type="scientific">Manihot esculenta</name>
    <name type="common">Cassava</name>
    <name type="synonym">Jatropha manihot</name>
    <dbReference type="NCBI Taxonomy" id="3983"/>
    <lineage>
        <taxon>Eukaryota</taxon>
        <taxon>Viridiplantae</taxon>
        <taxon>Streptophyta</taxon>
        <taxon>Embryophyta</taxon>
        <taxon>Tracheophyta</taxon>
        <taxon>Spermatophyta</taxon>
        <taxon>Magnoliopsida</taxon>
        <taxon>eudicotyledons</taxon>
        <taxon>Gunneridae</taxon>
        <taxon>Pentapetalae</taxon>
        <taxon>rosids</taxon>
        <taxon>fabids</taxon>
        <taxon>Malpighiales</taxon>
        <taxon>Euphorbiaceae</taxon>
        <taxon>Crotonoideae</taxon>
        <taxon>Manihoteae</taxon>
        <taxon>Manihot</taxon>
    </lineage>
</organism>
<proteinExistence type="predicted"/>
<name>A0A2C9W159_MANES</name>
<reference evidence="2" key="1">
    <citation type="submission" date="2016-02" db="EMBL/GenBank/DDBJ databases">
        <title>WGS assembly of Manihot esculenta.</title>
        <authorList>
            <person name="Bredeson J.V."/>
            <person name="Prochnik S.E."/>
            <person name="Lyons J.B."/>
            <person name="Schmutz J."/>
            <person name="Grimwood J."/>
            <person name="Vrebalov J."/>
            <person name="Bart R.S."/>
            <person name="Amuge T."/>
            <person name="Ferguson M.E."/>
            <person name="Green R."/>
            <person name="Putnam N."/>
            <person name="Stites J."/>
            <person name="Rounsley S."/>
            <person name="Rokhsar D.S."/>
        </authorList>
    </citation>
    <scope>NUCLEOTIDE SEQUENCE [LARGE SCALE GENOMIC DNA]</scope>
    <source>
        <tissue evidence="2">Leaf</tissue>
    </source>
</reference>
<dbReference type="NCBIfam" id="TIGR01640">
    <property type="entry name" value="F_box_assoc_1"/>
    <property type="match status" value="1"/>
</dbReference>
<feature type="domain" description="F-box" evidence="1">
    <location>
        <begin position="1"/>
        <end position="47"/>
    </location>
</feature>
<dbReference type="PANTHER" id="PTHR31672:SF13">
    <property type="entry name" value="F-BOX PROTEIN CPR30-LIKE"/>
    <property type="match status" value="1"/>
</dbReference>
<evidence type="ECO:0000259" key="1">
    <source>
        <dbReference type="PROSITE" id="PS50181"/>
    </source>
</evidence>
<dbReference type="InterPro" id="IPR013187">
    <property type="entry name" value="F-box-assoc_dom_typ3"/>
</dbReference>
<dbReference type="SUPFAM" id="SSF81383">
    <property type="entry name" value="F-box domain"/>
    <property type="match status" value="1"/>
</dbReference>
<gene>
    <name evidence="2" type="ORF">MANES_04G093400</name>
</gene>
<dbReference type="AlphaFoldDB" id="A0A2C9W159"/>
<dbReference type="InterPro" id="IPR017451">
    <property type="entry name" value="F-box-assoc_interact_dom"/>
</dbReference>
<dbReference type="Pfam" id="PF00646">
    <property type="entry name" value="F-box"/>
    <property type="match status" value="1"/>
</dbReference>
<evidence type="ECO:0000313" key="2">
    <source>
        <dbReference type="EMBL" id="OAY52559.1"/>
    </source>
</evidence>
<dbReference type="InterPro" id="IPR001810">
    <property type="entry name" value="F-box_dom"/>
</dbReference>
<sequence>MVVDYVPKDLVRDIFLRLPGKSFIRFKSVCKSWCAIFSEPNFIYKALLSHSEDLNPNHRVLVKSEKHWDFVFSFLSSDTLSMSTPQEIPYPRDIIDKCSFIDIVGSCCNGLICLRDVYFFKNLLDPWRSIYAYQSNIILWNPTTSETKMLPQSNLLHPPRTFISLGIVEFGFDKRASDYKVFRIFCYLNPPDQSIDYIAEIYSLRNDSWRKIDFCLKDWRLLCYKYDRIYYYYHRGHTGANGVFHWWARDSNRNYAIVSFDLSTEVIKTTALPEGIGYSCYRTLFSLNDYVAFPHRNDDNQVELWVLLEYGVKESWTKLYTIPCLGDLCQPVGFSRNGELFFSSWTGQLLVWNPVTETVVYVKVDGVPQTLQAVTYMESHVPLNGGNKFDGEKNFSEANPS</sequence>
<dbReference type="PROSITE" id="PS50181">
    <property type="entry name" value="FBOX"/>
    <property type="match status" value="1"/>
</dbReference>